<dbReference type="Proteomes" id="UP001143328">
    <property type="component" value="Unassembled WGS sequence"/>
</dbReference>
<comment type="caution">
    <text evidence="1">The sequence shown here is derived from an EMBL/GenBank/DDBJ whole genome shotgun (WGS) entry which is preliminary data.</text>
</comment>
<dbReference type="AlphaFoldDB" id="A0A9W6K3S2"/>
<organism evidence="1 2">
    <name type="scientific">Pseudomonas turukhanskensis</name>
    <dbReference type="NCBI Taxonomy" id="1806536"/>
    <lineage>
        <taxon>Bacteria</taxon>
        <taxon>Pseudomonadati</taxon>
        <taxon>Pseudomonadota</taxon>
        <taxon>Gammaproteobacteria</taxon>
        <taxon>Pseudomonadales</taxon>
        <taxon>Pseudomonadaceae</taxon>
        <taxon>Pseudomonas</taxon>
    </lineage>
</organism>
<dbReference type="Pfam" id="PF11275">
    <property type="entry name" value="DUF3077"/>
    <property type="match status" value="1"/>
</dbReference>
<dbReference type="InterPro" id="IPR021427">
    <property type="entry name" value="DUF3077"/>
</dbReference>
<gene>
    <name evidence="1" type="ORF">GCM10017655_07580</name>
</gene>
<evidence type="ECO:0000313" key="1">
    <source>
        <dbReference type="EMBL" id="GLK87696.1"/>
    </source>
</evidence>
<reference evidence="1" key="2">
    <citation type="submission" date="2023-01" db="EMBL/GenBank/DDBJ databases">
        <authorList>
            <person name="Sun Q."/>
            <person name="Evtushenko L."/>
        </authorList>
    </citation>
    <scope>NUCLEOTIDE SEQUENCE</scope>
    <source>
        <strain evidence="1">VKM B-2935</strain>
    </source>
</reference>
<accession>A0A9W6K3S2</accession>
<proteinExistence type="predicted"/>
<name>A0A9W6K3S2_9PSED</name>
<dbReference type="EMBL" id="BSFN01000002">
    <property type="protein sequence ID" value="GLK87696.1"/>
    <property type="molecule type" value="Genomic_DNA"/>
</dbReference>
<protein>
    <recommendedName>
        <fullName evidence="3">DUF3077 domain-containing protein</fullName>
    </recommendedName>
</protein>
<dbReference type="RefSeq" id="WP_271193957.1">
    <property type="nucleotide sequence ID" value="NZ_BSFN01000002.1"/>
</dbReference>
<evidence type="ECO:0000313" key="2">
    <source>
        <dbReference type="Proteomes" id="UP001143328"/>
    </source>
</evidence>
<reference evidence="1" key="1">
    <citation type="journal article" date="2014" name="Int. J. Syst. Evol. Microbiol.">
        <title>Complete genome sequence of Corynebacterium casei LMG S-19264T (=DSM 44701T), isolated from a smear-ripened cheese.</title>
        <authorList>
            <consortium name="US DOE Joint Genome Institute (JGI-PGF)"/>
            <person name="Walter F."/>
            <person name="Albersmeier A."/>
            <person name="Kalinowski J."/>
            <person name="Ruckert C."/>
        </authorList>
    </citation>
    <scope>NUCLEOTIDE SEQUENCE</scope>
    <source>
        <strain evidence="1">VKM B-2935</strain>
    </source>
</reference>
<evidence type="ECO:0008006" key="3">
    <source>
        <dbReference type="Google" id="ProtNLM"/>
    </source>
</evidence>
<sequence length="83" mass="8969">MNAVTHTRSFCMPDGKPLFSVNAGVDVSDALEQASILLSCLTRLSMIDRPKEDERNTIQYLLEITSALVEASLAGLAETEKAA</sequence>
<keyword evidence="2" id="KW-1185">Reference proteome</keyword>